<gene>
    <name evidence="4" type="ORF">AB4Y30_02900</name>
</gene>
<dbReference type="PIRSF" id="PIRSF017388">
    <property type="entry name" value="Esterase_lipase"/>
    <property type="match status" value="1"/>
</dbReference>
<dbReference type="Pfam" id="PF12146">
    <property type="entry name" value="Hydrolase_4"/>
    <property type="match status" value="1"/>
</dbReference>
<dbReference type="GO" id="GO:0016020">
    <property type="term" value="C:membrane"/>
    <property type="evidence" value="ECO:0007669"/>
    <property type="project" value="TreeGrafter"/>
</dbReference>
<organism evidence="4">
    <name type="scientific">Ornithinibacillus sp. 4-3</name>
    <dbReference type="NCBI Taxonomy" id="3231488"/>
    <lineage>
        <taxon>Bacteria</taxon>
        <taxon>Bacillati</taxon>
        <taxon>Bacillota</taxon>
        <taxon>Bacilli</taxon>
        <taxon>Bacillales</taxon>
        <taxon>Bacillaceae</taxon>
        <taxon>Ornithinibacillus</taxon>
    </lineage>
</organism>
<dbReference type="Gene3D" id="3.40.50.1820">
    <property type="entry name" value="alpha/beta hydrolase"/>
    <property type="match status" value="1"/>
</dbReference>
<sequence>MVGCLVIHGYTGGPYEVEPLVTYLKQKTDWNIVVPTLPGHGEKLALENISHDKWIESAEENLLKLNAEHEQVYLIGFSMGGMIAAYLSAKYKVDKLVLLAPAGKYLSFKQISVEFGELLMDGLKGNLTNNLVYNHYRKKWKTVPFKSTFEFMKLVKHTRHFLTEIKIPVFIAQGQLDSLVPAKTIHYLDKKIASTEKEFVLFDRSKHMICLGDDKNTLNAMVHNFLLKKSVQKQLT</sequence>
<dbReference type="PANTHER" id="PTHR43798:SF31">
    <property type="entry name" value="AB HYDROLASE SUPERFAMILY PROTEIN YCLE"/>
    <property type="match status" value="1"/>
</dbReference>
<dbReference type="InterPro" id="IPR029058">
    <property type="entry name" value="AB_hydrolase_fold"/>
</dbReference>
<feature type="active site" description="Charge relay system" evidence="2">
    <location>
        <position position="207"/>
    </location>
</feature>
<dbReference type="AlphaFoldDB" id="A0AB39HQ78"/>
<protein>
    <submittedName>
        <fullName evidence="4">Alpha/beta hydrolase</fullName>
    </submittedName>
</protein>
<reference evidence="4" key="1">
    <citation type="submission" date="2024-07" db="EMBL/GenBank/DDBJ databases">
        <title>Halotolerant mesophilic bacterium Ornithinibacillus sp. 4-3, sp. nov., isolated from soil.</title>
        <authorList>
            <person name="Sidarenka A.V."/>
            <person name="Guliayeva D.E."/>
            <person name="Leanovich S.I."/>
            <person name="Hileuskaya K.S."/>
            <person name="Akhremchuk A.E."/>
            <person name="Sikolenko M.A."/>
            <person name="Valentovich L.N."/>
        </authorList>
    </citation>
    <scope>NUCLEOTIDE SEQUENCE</scope>
    <source>
        <strain evidence="4">4-3</strain>
    </source>
</reference>
<evidence type="ECO:0000256" key="2">
    <source>
        <dbReference type="PIRSR" id="PIRSR017388-1"/>
    </source>
</evidence>
<dbReference type="PANTHER" id="PTHR43798">
    <property type="entry name" value="MONOACYLGLYCEROL LIPASE"/>
    <property type="match status" value="1"/>
</dbReference>
<accession>A0AB39HQ78</accession>
<dbReference type="InterPro" id="IPR012354">
    <property type="entry name" value="Esterase_lipase"/>
</dbReference>
<proteinExistence type="predicted"/>
<feature type="domain" description="Serine aminopeptidase S33" evidence="3">
    <location>
        <begin position="5"/>
        <end position="210"/>
    </location>
</feature>
<dbReference type="EMBL" id="CP162599">
    <property type="protein sequence ID" value="XDK33333.1"/>
    <property type="molecule type" value="Genomic_DNA"/>
</dbReference>
<name>A0AB39HQ78_9BACI</name>
<evidence type="ECO:0000313" key="4">
    <source>
        <dbReference type="EMBL" id="XDK33333.1"/>
    </source>
</evidence>
<keyword evidence="1 4" id="KW-0378">Hydrolase</keyword>
<feature type="active site" description="Nucleophile" evidence="2">
    <location>
        <position position="78"/>
    </location>
</feature>
<dbReference type="InterPro" id="IPR050266">
    <property type="entry name" value="AB_hydrolase_sf"/>
</dbReference>
<evidence type="ECO:0000256" key="1">
    <source>
        <dbReference type="ARBA" id="ARBA00022801"/>
    </source>
</evidence>
<dbReference type="RefSeq" id="WP_368654015.1">
    <property type="nucleotide sequence ID" value="NZ_CP162599.1"/>
</dbReference>
<evidence type="ECO:0000259" key="3">
    <source>
        <dbReference type="Pfam" id="PF12146"/>
    </source>
</evidence>
<dbReference type="GO" id="GO:0052689">
    <property type="term" value="F:carboxylic ester hydrolase activity"/>
    <property type="evidence" value="ECO:0007669"/>
    <property type="project" value="InterPro"/>
</dbReference>
<dbReference type="InterPro" id="IPR022742">
    <property type="entry name" value="Hydrolase_4"/>
</dbReference>
<dbReference type="SUPFAM" id="SSF53474">
    <property type="entry name" value="alpha/beta-Hydrolases"/>
    <property type="match status" value="1"/>
</dbReference>
<feature type="active site" description="Charge relay system" evidence="2">
    <location>
        <position position="177"/>
    </location>
</feature>